<evidence type="ECO:0000313" key="2">
    <source>
        <dbReference type="Proteomes" id="UP000095280"/>
    </source>
</evidence>
<protein>
    <submittedName>
        <fullName evidence="3">SCP domain-containing protein</fullName>
    </submittedName>
</protein>
<evidence type="ECO:0000256" key="1">
    <source>
        <dbReference type="SAM" id="MobiDB-lite"/>
    </source>
</evidence>
<feature type="region of interest" description="Disordered" evidence="1">
    <location>
        <begin position="95"/>
        <end position="129"/>
    </location>
</feature>
<reference evidence="3" key="1">
    <citation type="submission" date="2016-11" db="UniProtKB">
        <authorList>
            <consortium name="WormBaseParasite"/>
        </authorList>
    </citation>
    <scope>IDENTIFICATION</scope>
</reference>
<dbReference type="WBParaSite" id="maker-unitig_25110-snap-gene-0.2-mRNA-1">
    <property type="protein sequence ID" value="maker-unitig_25110-snap-gene-0.2-mRNA-1"/>
    <property type="gene ID" value="maker-unitig_25110-snap-gene-0.2"/>
</dbReference>
<proteinExistence type="predicted"/>
<dbReference type="AlphaFoldDB" id="A0A1I8F8W9"/>
<keyword evidence="2" id="KW-1185">Reference proteome</keyword>
<accession>A0A1I8F8W9</accession>
<name>A0A1I8F8W9_9PLAT</name>
<evidence type="ECO:0000313" key="3">
    <source>
        <dbReference type="WBParaSite" id="maker-unitig_25110-snap-gene-0.2-mRNA-1"/>
    </source>
</evidence>
<dbReference type="Proteomes" id="UP000095280">
    <property type="component" value="Unplaced"/>
</dbReference>
<sequence>MKMVQGSQEYRGSQCTAQWYSEIEMYELQRRREADEFAHQGGGFGKAMAPDGKMFTVGQYSPPGNFMNKWRANIPAPLSGEIWVPTRDDINRTGSRYQLSKETTTSQDGGSQPARPRHRPGDDHPADSIFVENFGRSATVSGNDAAAKDDAELRETFADEVAKQHNEAAQEARSSGASPIEVFGIRLAQSWAELLSQSGGLQHRPARTSTTPALGRISRRGRRRTPAGGTGGRLAGSWLLQWLRRERHRFDFGRPDPGDNLRSQLVWLLTREDLGRRAGRDRTPGDQYAACFLPACGNLAGQFADNVLPATIKNAGCFGPHSPRPDDGFCCADDPCRRHGEKRLSVLGYADRPRSCPHPLKGAQAQPNRPAGRSGIEHRSDHQHAEDRGA</sequence>
<feature type="compositionally biased region" description="Polar residues" evidence="1">
    <location>
        <begin position="95"/>
        <end position="110"/>
    </location>
</feature>
<dbReference type="SUPFAM" id="SSF55797">
    <property type="entry name" value="PR-1-like"/>
    <property type="match status" value="1"/>
</dbReference>
<feature type="compositionally biased region" description="Basic and acidic residues" evidence="1">
    <location>
        <begin position="375"/>
        <end position="390"/>
    </location>
</feature>
<feature type="region of interest" description="Disordered" evidence="1">
    <location>
        <begin position="350"/>
        <end position="390"/>
    </location>
</feature>
<dbReference type="InterPro" id="IPR035940">
    <property type="entry name" value="CAP_sf"/>
</dbReference>
<organism evidence="2 3">
    <name type="scientific">Macrostomum lignano</name>
    <dbReference type="NCBI Taxonomy" id="282301"/>
    <lineage>
        <taxon>Eukaryota</taxon>
        <taxon>Metazoa</taxon>
        <taxon>Spiralia</taxon>
        <taxon>Lophotrochozoa</taxon>
        <taxon>Platyhelminthes</taxon>
        <taxon>Rhabditophora</taxon>
        <taxon>Macrostomorpha</taxon>
        <taxon>Macrostomida</taxon>
        <taxon>Macrostomidae</taxon>
        <taxon>Macrostomum</taxon>
    </lineage>
</organism>